<name>D4H4C7_DENA2</name>
<accession>D4H4C7</accession>
<dbReference type="SUPFAM" id="SSF50486">
    <property type="entry name" value="FMT C-terminal domain-like"/>
    <property type="match status" value="1"/>
</dbReference>
<dbReference type="CDD" id="cd08704">
    <property type="entry name" value="Met_tRNA_FMT_C"/>
    <property type="match status" value="1"/>
</dbReference>
<dbReference type="InterPro" id="IPR036477">
    <property type="entry name" value="Formyl_transf_N_sf"/>
</dbReference>
<dbReference type="OrthoDB" id="5355061at2"/>
<dbReference type="STRING" id="522772.Dacet_2496"/>
<evidence type="ECO:0000313" key="11">
    <source>
        <dbReference type="Proteomes" id="UP000002012"/>
    </source>
</evidence>
<evidence type="ECO:0000256" key="6">
    <source>
        <dbReference type="ARBA" id="ARBA00022917"/>
    </source>
</evidence>
<dbReference type="EC" id="2.1.2.9" evidence="3"/>
<evidence type="ECO:0000259" key="8">
    <source>
        <dbReference type="Pfam" id="PF00551"/>
    </source>
</evidence>
<feature type="domain" description="Formyl transferase C-terminal" evidence="9">
    <location>
        <begin position="198"/>
        <end position="282"/>
    </location>
</feature>
<dbReference type="RefSeq" id="WP_013011757.1">
    <property type="nucleotide sequence ID" value="NC_013943.1"/>
</dbReference>
<dbReference type="Gene3D" id="3.40.50.170">
    <property type="entry name" value="Formyl transferase, N-terminal domain"/>
    <property type="match status" value="1"/>
</dbReference>
<evidence type="ECO:0000313" key="10">
    <source>
        <dbReference type="EMBL" id="ADD69256.1"/>
    </source>
</evidence>
<evidence type="ECO:0000259" key="9">
    <source>
        <dbReference type="Pfam" id="PF02911"/>
    </source>
</evidence>
<proteinExistence type="inferred from homology"/>
<dbReference type="GO" id="GO:0004479">
    <property type="term" value="F:methionyl-tRNA formyltransferase activity"/>
    <property type="evidence" value="ECO:0007669"/>
    <property type="project" value="UniProtKB-EC"/>
</dbReference>
<comment type="function">
    <text evidence="1">Attaches a formyl group to the free amino group of methionyl-tRNA(fMet). The formyl group appears to play a dual role in the initiator identity of N-formylmethionyl-tRNA by promoting its recognition by IF2 and preventing the misappropriation of this tRNA by the elongation apparatus.</text>
</comment>
<reference evidence="10 11" key="1">
    <citation type="journal article" date="2010" name="Stand. Genomic Sci.">
        <title>Complete genome sequence of Denitrovibrio acetiphilus type strain (N2460).</title>
        <authorList>
            <person name="Kiss H."/>
            <person name="Lang E."/>
            <person name="Lapidus A."/>
            <person name="Copeland A."/>
            <person name="Nolan M."/>
            <person name="Glavina Del Rio T."/>
            <person name="Chen F."/>
            <person name="Lucas S."/>
            <person name="Tice H."/>
            <person name="Cheng J.F."/>
            <person name="Han C."/>
            <person name="Goodwin L."/>
            <person name="Pitluck S."/>
            <person name="Liolios K."/>
            <person name="Pati A."/>
            <person name="Ivanova N."/>
            <person name="Mavromatis K."/>
            <person name="Chen A."/>
            <person name="Palaniappan K."/>
            <person name="Land M."/>
            <person name="Hauser L."/>
            <person name="Chang Y.J."/>
            <person name="Jeffries C.D."/>
            <person name="Detter J.C."/>
            <person name="Brettin T."/>
            <person name="Spring S."/>
            <person name="Rohde M."/>
            <person name="Goker M."/>
            <person name="Woyke T."/>
            <person name="Bristow J."/>
            <person name="Eisen J.A."/>
            <person name="Markowitz V."/>
            <person name="Hugenholtz P."/>
            <person name="Kyrpides N.C."/>
            <person name="Klenk H.P."/>
        </authorList>
    </citation>
    <scope>NUCLEOTIDE SEQUENCE [LARGE SCALE GENOMIC DNA]</scope>
    <source>
        <strain evidence="11">DSM 12809 / NBRC 114555 / N2460</strain>
    </source>
</reference>
<dbReference type="AlphaFoldDB" id="D4H4C7"/>
<feature type="domain" description="Formyl transferase N-terminal" evidence="8">
    <location>
        <begin position="93"/>
        <end position="161"/>
    </location>
</feature>
<dbReference type="InterPro" id="IPR011034">
    <property type="entry name" value="Formyl_transferase-like_C_sf"/>
</dbReference>
<evidence type="ECO:0000256" key="4">
    <source>
        <dbReference type="ARBA" id="ARBA00016014"/>
    </source>
</evidence>
<dbReference type="Pfam" id="PF00551">
    <property type="entry name" value="Formyl_trans_N"/>
    <property type="match status" value="1"/>
</dbReference>
<dbReference type="GO" id="GO:0005829">
    <property type="term" value="C:cytosol"/>
    <property type="evidence" value="ECO:0007669"/>
    <property type="project" value="TreeGrafter"/>
</dbReference>
<dbReference type="Proteomes" id="UP000002012">
    <property type="component" value="Chromosome"/>
</dbReference>
<dbReference type="InParanoid" id="D4H4C7"/>
<keyword evidence="5 10" id="KW-0808">Transferase</keyword>
<evidence type="ECO:0000256" key="3">
    <source>
        <dbReference type="ARBA" id="ARBA00012261"/>
    </source>
</evidence>
<keyword evidence="11" id="KW-1185">Reference proteome</keyword>
<evidence type="ECO:0000256" key="5">
    <source>
        <dbReference type="ARBA" id="ARBA00022679"/>
    </source>
</evidence>
<dbReference type="InterPro" id="IPR044135">
    <property type="entry name" value="Met-tRNA-FMT_C"/>
</dbReference>
<dbReference type="SUPFAM" id="SSF53328">
    <property type="entry name" value="Formyltransferase"/>
    <property type="match status" value="1"/>
</dbReference>
<dbReference type="PANTHER" id="PTHR11138:SF5">
    <property type="entry name" value="METHIONYL-TRNA FORMYLTRANSFERASE, MITOCHONDRIAL"/>
    <property type="match status" value="1"/>
</dbReference>
<comment type="similarity">
    <text evidence="2">Belongs to the Fmt family.</text>
</comment>
<evidence type="ECO:0000256" key="1">
    <source>
        <dbReference type="ARBA" id="ARBA00002606"/>
    </source>
</evidence>
<dbReference type="InterPro" id="IPR037022">
    <property type="entry name" value="Formyl_trans_C_sf"/>
</dbReference>
<dbReference type="Pfam" id="PF02911">
    <property type="entry name" value="Formyl_trans_C"/>
    <property type="match status" value="1"/>
</dbReference>
<evidence type="ECO:0000256" key="7">
    <source>
        <dbReference type="ARBA" id="ARBA00048558"/>
    </source>
</evidence>
<dbReference type="KEGG" id="dap:Dacet_2496"/>
<dbReference type="PaxDb" id="522772-Dacet_2496"/>
<keyword evidence="6" id="KW-0648">Protein biosynthesis</keyword>
<dbReference type="PANTHER" id="PTHR11138">
    <property type="entry name" value="METHIONYL-TRNA FORMYLTRANSFERASE"/>
    <property type="match status" value="1"/>
</dbReference>
<organism evidence="10 11">
    <name type="scientific">Denitrovibrio acetiphilus (strain DSM 12809 / NBRC 114555 / N2460)</name>
    <dbReference type="NCBI Taxonomy" id="522772"/>
    <lineage>
        <taxon>Bacteria</taxon>
        <taxon>Pseudomonadati</taxon>
        <taxon>Deferribacterota</taxon>
        <taxon>Deferribacteres</taxon>
        <taxon>Deferribacterales</taxon>
        <taxon>Geovibrionaceae</taxon>
        <taxon>Denitrovibrio</taxon>
    </lineage>
</organism>
<dbReference type="InterPro" id="IPR005793">
    <property type="entry name" value="Formyl_trans_C"/>
</dbReference>
<sequence length="293" mass="33252">MNICLFTANHIGELLLAELDKRHFYPDVVTYTRGFQRTTLAKDLGSFRKEFNMTFIASNSYLTCDKLQDISDRTIVCVDWTKDFFKDAELVGMDVIFAHPSLLPAYRGYSAVTEQFVRGVTVSGASFYKQGNRIDAGDIIHSAEIRIGYQDYPDDFLRKYASACADFIVELNKKGVDAYEAVPQNEDMSFYLQRKRGKDSIIDFNRDAFSLYNHIRGYSRPFFGAYYMSEGKKVNVWRAFTEVWQGDYGCPGEVLSVTDNGAEIACGSGTITFKEVEIDGKVYKGEQLKCLTV</sequence>
<evidence type="ECO:0000256" key="2">
    <source>
        <dbReference type="ARBA" id="ARBA00010699"/>
    </source>
</evidence>
<dbReference type="Gene3D" id="3.10.25.10">
    <property type="entry name" value="Formyl transferase, C-terminal domain"/>
    <property type="match status" value="1"/>
</dbReference>
<protein>
    <recommendedName>
        <fullName evidence="4">Methionyl-tRNA formyltransferase</fullName>
        <ecNumber evidence="3">2.1.2.9</ecNumber>
    </recommendedName>
</protein>
<gene>
    <name evidence="10" type="ordered locus">Dacet_2496</name>
</gene>
<dbReference type="InterPro" id="IPR002376">
    <property type="entry name" value="Formyl_transf_N"/>
</dbReference>
<comment type="catalytic activity">
    <reaction evidence="7">
        <text>L-methionyl-tRNA(fMet) + (6R)-10-formyltetrahydrofolate = N-formyl-L-methionyl-tRNA(fMet) + (6S)-5,6,7,8-tetrahydrofolate + H(+)</text>
        <dbReference type="Rhea" id="RHEA:24380"/>
        <dbReference type="Rhea" id="RHEA-COMP:9952"/>
        <dbReference type="Rhea" id="RHEA-COMP:9953"/>
        <dbReference type="ChEBI" id="CHEBI:15378"/>
        <dbReference type="ChEBI" id="CHEBI:57453"/>
        <dbReference type="ChEBI" id="CHEBI:78530"/>
        <dbReference type="ChEBI" id="CHEBI:78844"/>
        <dbReference type="ChEBI" id="CHEBI:195366"/>
        <dbReference type="EC" id="2.1.2.9"/>
    </reaction>
</comment>
<dbReference type="eggNOG" id="COG0223">
    <property type="taxonomic scope" value="Bacteria"/>
</dbReference>
<dbReference type="HOGENOM" id="CLU_949052_0_0_0"/>
<dbReference type="EMBL" id="CP001968">
    <property type="protein sequence ID" value="ADD69256.1"/>
    <property type="molecule type" value="Genomic_DNA"/>
</dbReference>